<evidence type="ECO:0000259" key="1">
    <source>
        <dbReference type="Pfam" id="PF13466"/>
    </source>
</evidence>
<reference evidence="3" key="1">
    <citation type="journal article" date="2019" name="Int. J. Syst. Evol. Microbiol.">
        <title>The Global Catalogue of Microorganisms (GCM) 10K type strain sequencing project: providing services to taxonomists for standard genome sequencing and annotation.</title>
        <authorList>
            <consortium name="The Broad Institute Genomics Platform"/>
            <consortium name="The Broad Institute Genome Sequencing Center for Infectious Disease"/>
            <person name="Wu L."/>
            <person name="Ma J."/>
        </authorList>
    </citation>
    <scope>NUCLEOTIDE SEQUENCE [LARGE SCALE GENOMIC DNA]</scope>
    <source>
        <strain evidence="3">CGMCC 4.7093</strain>
    </source>
</reference>
<dbReference type="EMBL" id="JBHSIV010000017">
    <property type="protein sequence ID" value="MFC5063798.1"/>
    <property type="molecule type" value="Genomic_DNA"/>
</dbReference>
<proteinExistence type="predicted"/>
<sequence>MTSAWGREQRRRLEATLGVLAEVASAPAREDEPVIAIRSFGPGRLALAVAGTVDGGVVDRLRALLDERLVRQLSARELVIDLSEVRTCGPGLARLLDRVRSRRIAEGCRVELRNPSEAFGTGLEKATLTEAFTVYEAVHRHAPG</sequence>
<comment type="caution">
    <text evidence="2">The sequence shown here is derived from an EMBL/GenBank/DDBJ whole genome shotgun (WGS) entry which is preliminary data.</text>
</comment>
<accession>A0ABV9YQV8</accession>
<gene>
    <name evidence="2" type="ORF">ACFPBZ_16385</name>
</gene>
<feature type="domain" description="MlaB-like STAS" evidence="1">
    <location>
        <begin position="47"/>
        <end position="121"/>
    </location>
</feature>
<evidence type="ECO:0000313" key="2">
    <source>
        <dbReference type="EMBL" id="MFC5063798.1"/>
    </source>
</evidence>
<dbReference type="RefSeq" id="WP_378037147.1">
    <property type="nucleotide sequence ID" value="NZ_JBHSIV010000017.1"/>
</dbReference>
<keyword evidence="3" id="KW-1185">Reference proteome</keyword>
<protein>
    <submittedName>
        <fullName evidence="2">STAS domain-containing protein</fullName>
    </submittedName>
</protein>
<dbReference type="InterPro" id="IPR036513">
    <property type="entry name" value="STAS_dom_sf"/>
</dbReference>
<organism evidence="2 3">
    <name type="scientific">Actinomycetospora atypica</name>
    <dbReference type="NCBI Taxonomy" id="1290095"/>
    <lineage>
        <taxon>Bacteria</taxon>
        <taxon>Bacillati</taxon>
        <taxon>Actinomycetota</taxon>
        <taxon>Actinomycetes</taxon>
        <taxon>Pseudonocardiales</taxon>
        <taxon>Pseudonocardiaceae</taxon>
        <taxon>Actinomycetospora</taxon>
    </lineage>
</organism>
<dbReference type="Gene3D" id="3.30.750.24">
    <property type="entry name" value="STAS domain"/>
    <property type="match status" value="1"/>
</dbReference>
<name>A0ABV9YQV8_9PSEU</name>
<dbReference type="SUPFAM" id="SSF52091">
    <property type="entry name" value="SpoIIaa-like"/>
    <property type="match status" value="1"/>
</dbReference>
<dbReference type="Proteomes" id="UP001595947">
    <property type="component" value="Unassembled WGS sequence"/>
</dbReference>
<evidence type="ECO:0000313" key="3">
    <source>
        <dbReference type="Proteomes" id="UP001595947"/>
    </source>
</evidence>
<dbReference type="Pfam" id="PF13466">
    <property type="entry name" value="STAS_2"/>
    <property type="match status" value="1"/>
</dbReference>
<dbReference type="InterPro" id="IPR058548">
    <property type="entry name" value="MlaB-like_STAS"/>
</dbReference>